<proteinExistence type="predicted"/>
<dbReference type="InterPro" id="IPR010751">
    <property type="entry name" value="TrfA"/>
</dbReference>
<dbReference type="Pfam" id="PF07042">
    <property type="entry name" value="TrfA"/>
    <property type="match status" value="1"/>
</dbReference>
<dbReference type="Proteomes" id="UP001060414">
    <property type="component" value="Chromosome"/>
</dbReference>
<protein>
    <submittedName>
        <fullName evidence="1">Uncharacterized protein</fullName>
    </submittedName>
</protein>
<accession>A0ABY5ZKS5</accession>
<sequence>MQANLRTNTAVEVSSVRLRQTVAVPMILRFRNEDPQTKKPLRRWQLWVSPEMCLLFGDGCLTRINWEQRLRLPVGIATKLHGYWSTHRRPFAVRVETLQKFCGSEMRPKHFKAQLIEALKHLKDEGFLLAWSIEHDRVQVMRPEEQASFDP</sequence>
<evidence type="ECO:0000313" key="1">
    <source>
        <dbReference type="EMBL" id="UWZ79434.1"/>
    </source>
</evidence>
<keyword evidence="2" id="KW-1185">Reference proteome</keyword>
<organism evidence="1 2">
    <name type="scientific">Geoalkalibacter halelectricus</name>
    <dbReference type="NCBI Taxonomy" id="2847045"/>
    <lineage>
        <taxon>Bacteria</taxon>
        <taxon>Pseudomonadati</taxon>
        <taxon>Thermodesulfobacteriota</taxon>
        <taxon>Desulfuromonadia</taxon>
        <taxon>Desulfuromonadales</taxon>
        <taxon>Geoalkalibacteraceae</taxon>
        <taxon>Geoalkalibacter</taxon>
    </lineage>
</organism>
<reference evidence="1" key="1">
    <citation type="journal article" date="2022" name="Environ. Microbiol.">
        <title>Geoalkalibacter halelectricus SAP #1 sp. nov. possessing extracellular electron transfer and mineral#reducing capabilities from a haloalkaline environment.</title>
        <authorList>
            <person name="Yadav S."/>
            <person name="Singh R."/>
            <person name="Sundharam S.S."/>
            <person name="Chaudhary S."/>
            <person name="Krishnamurthi S."/>
            <person name="Patil S.A."/>
        </authorList>
    </citation>
    <scope>NUCLEOTIDE SEQUENCE</scope>
    <source>
        <strain evidence="1">SAP-1</strain>
    </source>
</reference>
<evidence type="ECO:0000313" key="2">
    <source>
        <dbReference type="Proteomes" id="UP001060414"/>
    </source>
</evidence>
<name>A0ABY5ZKS5_9BACT</name>
<dbReference type="EMBL" id="CP092109">
    <property type="protein sequence ID" value="UWZ79434.1"/>
    <property type="molecule type" value="Genomic_DNA"/>
</dbReference>
<dbReference type="RefSeq" id="WP_260747786.1">
    <property type="nucleotide sequence ID" value="NZ_CP092109.1"/>
</dbReference>
<gene>
    <name evidence="1" type="ORF">L9S41_17385</name>
</gene>